<proteinExistence type="predicted"/>
<name>A0A0V1GLR1_TRIPS</name>
<gene>
    <name evidence="1" type="ORF">T4B_2541</name>
</gene>
<evidence type="ECO:0000313" key="2">
    <source>
        <dbReference type="Proteomes" id="UP000054805"/>
    </source>
</evidence>
<dbReference type="EMBL" id="JYDS01001377">
    <property type="protein sequence ID" value="KRY99065.1"/>
    <property type="molecule type" value="Genomic_DNA"/>
</dbReference>
<protein>
    <submittedName>
        <fullName evidence="1">Uncharacterized protein</fullName>
    </submittedName>
</protein>
<reference evidence="1 2" key="1">
    <citation type="submission" date="2015-01" db="EMBL/GenBank/DDBJ databases">
        <title>Evolution of Trichinella species and genotypes.</title>
        <authorList>
            <person name="Korhonen P.K."/>
            <person name="Edoardo P."/>
            <person name="Giuseppe L.R."/>
            <person name="Gasser R.B."/>
        </authorList>
    </citation>
    <scope>NUCLEOTIDE SEQUENCE [LARGE SCALE GENOMIC DNA]</scope>
    <source>
        <strain evidence="1">ISS588</strain>
    </source>
</reference>
<evidence type="ECO:0000313" key="1">
    <source>
        <dbReference type="EMBL" id="KRY99065.1"/>
    </source>
</evidence>
<accession>A0A0V1GLR1</accession>
<dbReference type="Proteomes" id="UP000054805">
    <property type="component" value="Unassembled WGS sequence"/>
</dbReference>
<organism evidence="1 2">
    <name type="scientific">Trichinella pseudospiralis</name>
    <name type="common">Parasitic roundworm</name>
    <dbReference type="NCBI Taxonomy" id="6337"/>
    <lineage>
        <taxon>Eukaryota</taxon>
        <taxon>Metazoa</taxon>
        <taxon>Ecdysozoa</taxon>
        <taxon>Nematoda</taxon>
        <taxon>Enoplea</taxon>
        <taxon>Dorylaimia</taxon>
        <taxon>Trichinellida</taxon>
        <taxon>Trichinellidae</taxon>
        <taxon>Trichinella</taxon>
    </lineage>
</organism>
<sequence length="40" mass="4890">MDLLVLQKMAKNLFSKYFEKYATREIRSSFVVFLKLFRID</sequence>
<keyword evidence="2" id="KW-1185">Reference proteome</keyword>
<dbReference type="AlphaFoldDB" id="A0A0V1GLR1"/>
<comment type="caution">
    <text evidence="1">The sequence shown here is derived from an EMBL/GenBank/DDBJ whole genome shotgun (WGS) entry which is preliminary data.</text>
</comment>